<dbReference type="GO" id="GO:0070740">
    <property type="term" value="F:tubulin-glutamic acid ligase activity"/>
    <property type="evidence" value="ECO:0007669"/>
    <property type="project" value="TreeGrafter"/>
</dbReference>
<evidence type="ECO:0000313" key="6">
    <source>
        <dbReference type="Proteomes" id="UP001458880"/>
    </source>
</evidence>
<proteinExistence type="predicted"/>
<name>A0AAW1N482_POPJA</name>
<feature type="compositionally biased region" description="Basic and acidic residues" evidence="4">
    <location>
        <begin position="482"/>
        <end position="492"/>
    </location>
</feature>
<dbReference type="GO" id="GO:0015631">
    <property type="term" value="F:tubulin binding"/>
    <property type="evidence" value="ECO:0007669"/>
    <property type="project" value="TreeGrafter"/>
</dbReference>
<keyword evidence="3" id="KW-0067">ATP-binding</keyword>
<feature type="region of interest" description="Disordered" evidence="4">
    <location>
        <begin position="460"/>
        <end position="517"/>
    </location>
</feature>
<protein>
    <submittedName>
        <fullName evidence="5">Tubulin-tyrosine ligase family</fullName>
    </submittedName>
</protein>
<feature type="region of interest" description="Disordered" evidence="4">
    <location>
        <begin position="288"/>
        <end position="307"/>
    </location>
</feature>
<feature type="compositionally biased region" description="Polar residues" evidence="4">
    <location>
        <begin position="460"/>
        <end position="472"/>
    </location>
</feature>
<dbReference type="GO" id="GO:0036064">
    <property type="term" value="C:ciliary basal body"/>
    <property type="evidence" value="ECO:0007669"/>
    <property type="project" value="TreeGrafter"/>
</dbReference>
<keyword evidence="6" id="KW-1185">Reference proteome</keyword>
<accession>A0AAW1N482</accession>
<dbReference type="SUPFAM" id="SSF56059">
    <property type="entry name" value="Glutathione synthetase ATP-binding domain-like"/>
    <property type="match status" value="1"/>
</dbReference>
<keyword evidence="2" id="KW-0547">Nucleotide-binding</keyword>
<dbReference type="Proteomes" id="UP001458880">
    <property type="component" value="Unassembled WGS sequence"/>
</dbReference>
<comment type="caution">
    <text evidence="5">The sequence shown here is derived from an EMBL/GenBank/DDBJ whole genome shotgun (WGS) entry which is preliminary data.</text>
</comment>
<evidence type="ECO:0000313" key="5">
    <source>
        <dbReference type="EMBL" id="KAK9752750.1"/>
    </source>
</evidence>
<evidence type="ECO:0000256" key="1">
    <source>
        <dbReference type="ARBA" id="ARBA00022598"/>
    </source>
</evidence>
<dbReference type="InterPro" id="IPR004344">
    <property type="entry name" value="TTL/TTLL_fam"/>
</dbReference>
<feature type="compositionally biased region" description="Polar residues" evidence="4">
    <location>
        <begin position="297"/>
        <end position="307"/>
    </location>
</feature>
<dbReference type="GO" id="GO:0005524">
    <property type="term" value="F:ATP binding"/>
    <property type="evidence" value="ECO:0007669"/>
    <property type="project" value="UniProtKB-KW"/>
</dbReference>
<evidence type="ECO:0000256" key="3">
    <source>
        <dbReference type="ARBA" id="ARBA00022840"/>
    </source>
</evidence>
<keyword evidence="1 5" id="KW-0436">Ligase</keyword>
<dbReference type="Pfam" id="PF03133">
    <property type="entry name" value="TTL"/>
    <property type="match status" value="1"/>
</dbReference>
<dbReference type="PANTHER" id="PTHR12241:SF162">
    <property type="entry name" value="TUBULIN MONOGLUTAMYLASE TTLL4"/>
    <property type="match status" value="1"/>
</dbReference>
<sequence length="1097" mass="126899">MCVNFDAFKIEVGGKCIKERTARRSNLTMPNQNYYEAKMTDCSLPLPYSTSKSEEKFCKYSYTSWCPTCDKESPRRRTRSENSELCRRKGKEMKTFNLKKYDNRCQEFENMEFECDSRDVRLDCCRIRSNLCELPTTYISNNCQIFSNTSNLTKVSSGSSECFEKPSKLHEISPKLVDCLNTGPNLFNMNEKGKTVIRNGGYIESNQKSSGKYENSKGSQVNSIQNLSTLPLRNDIWPVPRNLHTTYPKSDTWTVPKVYSINDSTLGLQSVRMERNPKLALQHHNESFEYESKTRKQNSPKNIPSKLNRTNNCSILDMKFGQVPVSDTCTFFDKKDYDVSNLNEKYFKEVQVLRARLHEIRRKKMQHMSENCHGAREIIEIQSEDTYDNVRIVTPMKLVEKQHLKKNHSNEIKPCARENEKVVNKKQRGEKIKSEIRPQKISIKARSKLSAIKMRQIRSSKVANSISSGSDFTESDASDVEISEKEEAHPTEESESSAECSKTSIKEASPVPEISSQIGAGDSLPCWPLRESLFPHIPPYINFNTHDSTSPFNLPPGRRYLKWKLSTITPIVVRKTLQNTGFQLIRSEFSRESNEWLGTWGKHMKSPMFRTLREIQKLNHFPGTFQLGRKDRMWRNLQRLMLKFGQREFGFMPQTFVLPQDLKLLKQCWEHKNGSGDEIFIIKPPASARGVGIKVINKWSQLPKKTAIVVQRYISNPYLINGSKFDLRLYVLVTSFNPLRIYLYPDGLARFASAKYNDSVKDLKDRYMHLTNYSINKLSSQYTANEDANACQGHKWTLSKLWEFMEKEGIDTRALWKNLEILVIKTMICGESPISMLCKENLVSRYNSYELFGVDVLLDDRLKPWLLEVNISPSLHSASPLDAHVKGPLVKALFDMAQFHFPTRLNKTDNSPPCFDPKIYTTALTKKERNKHNYFNQLDNREDYLEDILEALTGDDVRHLTQAEDELTVTGPFNKIFPTSQTYKYLEFMETRYYNRLFDAWECKYEQNRKPGIDMLQDLCSQKVHLKVATTSNATKNLQNMIPVVLNLEPSTEVLNGSLSRTESQKATCGCHFFVYFHHLISFFCCARLLLLYNICY</sequence>
<dbReference type="AlphaFoldDB" id="A0AAW1N482"/>
<organism evidence="5 6">
    <name type="scientific">Popillia japonica</name>
    <name type="common">Japanese beetle</name>
    <dbReference type="NCBI Taxonomy" id="7064"/>
    <lineage>
        <taxon>Eukaryota</taxon>
        <taxon>Metazoa</taxon>
        <taxon>Ecdysozoa</taxon>
        <taxon>Arthropoda</taxon>
        <taxon>Hexapoda</taxon>
        <taxon>Insecta</taxon>
        <taxon>Pterygota</taxon>
        <taxon>Neoptera</taxon>
        <taxon>Endopterygota</taxon>
        <taxon>Coleoptera</taxon>
        <taxon>Polyphaga</taxon>
        <taxon>Scarabaeiformia</taxon>
        <taxon>Scarabaeidae</taxon>
        <taxon>Rutelinae</taxon>
        <taxon>Popillia</taxon>
    </lineage>
</organism>
<evidence type="ECO:0000256" key="4">
    <source>
        <dbReference type="SAM" id="MobiDB-lite"/>
    </source>
</evidence>
<dbReference type="Gene3D" id="3.30.470.20">
    <property type="entry name" value="ATP-grasp fold, B domain"/>
    <property type="match status" value="1"/>
</dbReference>
<dbReference type="GO" id="GO:0000226">
    <property type="term" value="P:microtubule cytoskeleton organization"/>
    <property type="evidence" value="ECO:0007669"/>
    <property type="project" value="TreeGrafter"/>
</dbReference>
<dbReference type="EMBL" id="JASPKY010000018">
    <property type="protein sequence ID" value="KAK9752750.1"/>
    <property type="molecule type" value="Genomic_DNA"/>
</dbReference>
<dbReference type="PROSITE" id="PS51221">
    <property type="entry name" value="TTL"/>
    <property type="match status" value="1"/>
</dbReference>
<gene>
    <name evidence="5" type="ORF">QE152_g4032</name>
</gene>
<reference evidence="5 6" key="1">
    <citation type="journal article" date="2024" name="BMC Genomics">
        <title>De novo assembly and annotation of Popillia japonica's genome with initial clues to its potential as an invasive pest.</title>
        <authorList>
            <person name="Cucini C."/>
            <person name="Boschi S."/>
            <person name="Funari R."/>
            <person name="Cardaioli E."/>
            <person name="Iannotti N."/>
            <person name="Marturano G."/>
            <person name="Paoli F."/>
            <person name="Bruttini M."/>
            <person name="Carapelli A."/>
            <person name="Frati F."/>
            <person name="Nardi F."/>
        </authorList>
    </citation>
    <scope>NUCLEOTIDE SEQUENCE [LARGE SCALE GENOMIC DNA]</scope>
    <source>
        <strain evidence="5">DMR45628</strain>
    </source>
</reference>
<dbReference type="PANTHER" id="PTHR12241">
    <property type="entry name" value="TUBULIN POLYGLUTAMYLASE"/>
    <property type="match status" value="1"/>
</dbReference>
<evidence type="ECO:0000256" key="2">
    <source>
        <dbReference type="ARBA" id="ARBA00022741"/>
    </source>
</evidence>